<feature type="disulfide bond" evidence="16">
    <location>
        <begin position="344"/>
        <end position="350"/>
    </location>
</feature>
<feature type="binding site" evidence="15">
    <location>
        <position position="326"/>
    </location>
    <ligand>
        <name>Ca(2+)</name>
        <dbReference type="ChEBI" id="CHEBI:29108"/>
        <label>2</label>
    </ligand>
</feature>
<keyword evidence="15" id="KW-0106">Calcium</keyword>
<evidence type="ECO:0000256" key="12">
    <source>
        <dbReference type="ARBA" id="ARBA00023157"/>
    </source>
</evidence>
<dbReference type="EMBL" id="LIAE01007949">
    <property type="protein sequence ID" value="PAV76139.1"/>
    <property type="molecule type" value="Genomic_DNA"/>
</dbReference>
<reference evidence="20 21" key="1">
    <citation type="journal article" date="2017" name="Curr. Biol.">
        <title>Genome architecture and evolution of a unichromosomal asexual nematode.</title>
        <authorList>
            <person name="Fradin H."/>
            <person name="Zegar C."/>
            <person name="Gutwein M."/>
            <person name="Lucas J."/>
            <person name="Kovtun M."/>
            <person name="Corcoran D."/>
            <person name="Baugh L.R."/>
            <person name="Kiontke K."/>
            <person name="Gunsalus K."/>
            <person name="Fitch D.H."/>
            <person name="Piano F."/>
        </authorList>
    </citation>
    <scope>NUCLEOTIDE SEQUENCE [LARGE SCALE GENOMIC DNA]</scope>
    <source>
        <strain evidence="20">PF1309</strain>
    </source>
</reference>
<protein>
    <recommendedName>
        <fullName evidence="19">Peptidase M12B domain-containing protein</fullName>
    </recommendedName>
</protein>
<keyword evidence="11" id="KW-0482">Metalloprotease</keyword>
<dbReference type="InterPro" id="IPR001590">
    <property type="entry name" value="Peptidase_M12B"/>
</dbReference>
<evidence type="ECO:0000256" key="3">
    <source>
        <dbReference type="ARBA" id="ARBA00022530"/>
    </source>
</evidence>
<feature type="binding site" evidence="15 17">
    <location>
        <position position="394"/>
    </location>
    <ligand>
        <name>Zn(2+)</name>
        <dbReference type="ChEBI" id="CHEBI:29105"/>
        <note>catalytic</note>
    </ligand>
</feature>
<evidence type="ECO:0000256" key="9">
    <source>
        <dbReference type="ARBA" id="ARBA00022833"/>
    </source>
</evidence>
<dbReference type="GO" id="GO:0046872">
    <property type="term" value="F:metal ion binding"/>
    <property type="evidence" value="ECO:0007669"/>
    <property type="project" value="UniProtKB-KW"/>
</dbReference>
<dbReference type="Pfam" id="PF00090">
    <property type="entry name" value="TSP_1"/>
    <property type="match status" value="1"/>
</dbReference>
<dbReference type="AlphaFoldDB" id="A0A2A2KQG4"/>
<dbReference type="Gene3D" id="2.20.100.10">
    <property type="entry name" value="Thrombospondin type-1 (TSP1) repeat"/>
    <property type="match status" value="4"/>
</dbReference>
<dbReference type="GO" id="GO:0005604">
    <property type="term" value="C:basement membrane"/>
    <property type="evidence" value="ECO:0007669"/>
    <property type="project" value="UniProtKB-SubCell"/>
</dbReference>
<dbReference type="InterPro" id="IPR024079">
    <property type="entry name" value="MetalloPept_cat_dom_sf"/>
</dbReference>
<keyword evidence="12 16" id="KW-1015">Disulfide bond</keyword>
<dbReference type="InterPro" id="IPR050439">
    <property type="entry name" value="ADAMTS_ADAMTS-like"/>
</dbReference>
<dbReference type="GO" id="GO:0009653">
    <property type="term" value="P:anatomical structure morphogenesis"/>
    <property type="evidence" value="ECO:0007669"/>
    <property type="project" value="UniProtKB-ARBA"/>
</dbReference>
<feature type="disulfide bond" evidence="16">
    <location>
        <begin position="564"/>
        <end position="602"/>
    </location>
</feature>
<comment type="cofactor">
    <cofactor evidence="15">
        <name>Zn(2+)</name>
        <dbReference type="ChEBI" id="CHEBI:29105"/>
    </cofactor>
    <text evidence="15">Binds 1 zinc ion per subunit.</text>
</comment>
<evidence type="ECO:0000256" key="6">
    <source>
        <dbReference type="ARBA" id="ARBA00022729"/>
    </source>
</evidence>
<dbReference type="Gene3D" id="3.40.390.10">
    <property type="entry name" value="Collagenase (Catalytic Domain)"/>
    <property type="match status" value="1"/>
</dbReference>
<dbReference type="GO" id="GO:0030198">
    <property type="term" value="P:extracellular matrix organization"/>
    <property type="evidence" value="ECO:0007669"/>
    <property type="project" value="InterPro"/>
</dbReference>
<evidence type="ECO:0000256" key="1">
    <source>
        <dbReference type="ARBA" id="ARBA00004302"/>
    </source>
</evidence>
<dbReference type="InterPro" id="IPR041645">
    <property type="entry name" value="ADAMTS_CR_2"/>
</dbReference>
<evidence type="ECO:0000313" key="21">
    <source>
        <dbReference type="Proteomes" id="UP000218231"/>
    </source>
</evidence>
<feature type="disulfide bond" evidence="16">
    <location>
        <begin position="560"/>
        <end position="597"/>
    </location>
</feature>
<dbReference type="Pfam" id="PF05986">
    <property type="entry name" value="ADAMTS_spacer1"/>
    <property type="match status" value="1"/>
</dbReference>
<feature type="disulfide bond" evidence="16">
    <location>
        <begin position="489"/>
        <end position="510"/>
    </location>
</feature>
<evidence type="ECO:0000313" key="20">
    <source>
        <dbReference type="EMBL" id="PAV76139.1"/>
    </source>
</evidence>
<dbReference type="Pfam" id="PF17771">
    <property type="entry name" value="ADAMTS_CR_2"/>
    <property type="match status" value="1"/>
</dbReference>
<dbReference type="OrthoDB" id="5948003at2759"/>
<dbReference type="InterPro" id="IPR036383">
    <property type="entry name" value="TSP1_rpt_sf"/>
</dbReference>
<feature type="binding site" evidence="15">
    <location>
        <position position="333"/>
    </location>
    <ligand>
        <name>Ca(2+)</name>
        <dbReference type="ChEBI" id="CHEBI:29108"/>
        <label>1</label>
    </ligand>
</feature>
<dbReference type="SUPFAM" id="SSF82895">
    <property type="entry name" value="TSP-1 type 1 repeat"/>
    <property type="match status" value="4"/>
</dbReference>
<feature type="binding site" evidence="15 17">
    <location>
        <position position="384"/>
    </location>
    <ligand>
        <name>Zn(2+)</name>
        <dbReference type="ChEBI" id="CHEBI:29105"/>
        <note>catalytic</note>
    </ligand>
</feature>
<dbReference type="Gene3D" id="3.40.1620.60">
    <property type="match status" value="1"/>
</dbReference>
<feature type="disulfide bond" evidence="16">
    <location>
        <begin position="495"/>
        <end position="531"/>
    </location>
</feature>
<sequence>MRLWTGAALASYVTVLSAGLLSFLIFSLLSTNQQLTHRADTYKDSYDHIPSSRADPRTKYSGLPLSEGQLFHLDTHFVRRRGRRSVDISTSDRLSRRGLRGVARDCGSACHLRLRSKDTVYVVHLHRWHQIAAPHNKSLPVVPNSAVAPLVVYIDDESHVHARISRTSNDCIYRARVVPSKEHSIVNLCDSETGLYGLLALPDGVYTVEPLMEESNEDAANGTATARKARSRRSANSWDHYAEVLVVADQKMLEYHGHHLEDYILTLFSTVASIYRHQSLRASINIVVVKIVILKHENAGLKVKPNAQEALKDFCRWQQLYNDFNDESPHHHDVAILLTRVDICRARDKCDTLGLAELGTMCDRQKSCAIIEDNGLSAAFTIAHEMGHIFNIPHDDERKCGQYMQLNKANFHIMAPTLEYNTHPWSWSPCSAALLDRFLDQHRGQIQCLFDQPVERRYYEDMFSHQAPGRKYDVNQQCKFVFGPMAELCPYMPACRRLWCATYYGSQVGCRTQHMPWADGTPCDDTGHQFCHHGQCVGMAPEQRSKQDGAWGDWQPYGVCSRTCGGGIQKSVRDCNSPRPANGGKYCVGQKERYRSCNTQECDWDTPGFREVQCSEYNNRNVGIHGINVSTTVWVPKYAGVATNERCKLYCRVVDGTACDRNGDDVCIDGTCMPAGCDHVLYSQMKRDKCGICGGDESSCKVVKGTFNERGTFGYNEVMKIPAGSANIDIRQHGYKNQKEDDNYLSLRSADGEFLLNGHYQVSVFKQQIPIQDVVLEYSGSENVIERINGTGPIRSDIYVHVLSVGNLYPPDIRYEYMTAVPGAVIRPPVNPDTELVHYYWRRGDRWSACDRICQGKQTQEIICMDATHGRPASERNCRARKPEAHTRMCNIECSTRWIVEDLSACSAACGAGQKRQRVSCAKTEQGRQTSVADSDCDSAVKPPSITHCYVDCSGRRWSYSEWSTCTETCGEKGVQRRKAFCVDGNNRAIDESHCGKEYKEQTERDCNRVPCPRWLYGPWSECSRSCGGGIRMRHAQCLDAAEREVHEAACGQKLDRETCNEQMCTSWSFGEWSECSVSCGEGKQTRDAICIDGEGRTLDSCESMSQLLHFCLILCYSARCNYKERIIHKPCYKSKCESWKVGEWTSCSVSCQVGEIFASSILFSSTQILS</sequence>
<dbReference type="SMART" id="SM00209">
    <property type="entry name" value="TSP1"/>
    <property type="match status" value="6"/>
</dbReference>
<feature type="binding site" evidence="15">
    <location>
        <position position="451"/>
    </location>
    <ligand>
        <name>Ca(2+)</name>
        <dbReference type="ChEBI" id="CHEBI:29108"/>
        <label>1</label>
    </ligand>
</feature>
<dbReference type="EMBL" id="LIAE01007949">
    <property type="protein sequence ID" value="PAV76137.1"/>
    <property type="molecule type" value="Genomic_DNA"/>
</dbReference>
<keyword evidence="18" id="KW-1133">Transmembrane helix</keyword>
<dbReference type="Gene3D" id="2.60.120.830">
    <property type="match status" value="1"/>
</dbReference>
<keyword evidence="6" id="KW-0732">Signal</keyword>
<evidence type="ECO:0000256" key="10">
    <source>
        <dbReference type="ARBA" id="ARBA00022869"/>
    </source>
</evidence>
<keyword evidence="9 15" id="KW-0862">Zinc</keyword>
<dbReference type="PROSITE" id="PS50215">
    <property type="entry name" value="ADAM_MEPRO"/>
    <property type="match status" value="1"/>
</dbReference>
<dbReference type="InterPro" id="IPR010294">
    <property type="entry name" value="ADAMTS_spacer1"/>
</dbReference>
<dbReference type="PROSITE" id="PS50092">
    <property type="entry name" value="TSP1"/>
    <property type="match status" value="4"/>
</dbReference>
<evidence type="ECO:0000256" key="15">
    <source>
        <dbReference type="PIRSR" id="PIRSR613273-2"/>
    </source>
</evidence>
<dbReference type="PANTHER" id="PTHR13723">
    <property type="entry name" value="ADAMTS A DISINTEGRIN AND METALLOPROTEASE WITH THROMBOSPONDIN MOTIFS PROTEASE"/>
    <property type="match status" value="1"/>
</dbReference>
<feature type="active site" evidence="14 17">
    <location>
        <position position="385"/>
    </location>
</feature>
<feature type="transmembrane region" description="Helical" evidence="18">
    <location>
        <begin position="7"/>
        <end position="29"/>
    </location>
</feature>
<feature type="binding site" evidence="15 17">
    <location>
        <position position="388"/>
    </location>
    <ligand>
        <name>Zn(2+)</name>
        <dbReference type="ChEBI" id="CHEBI:29105"/>
        <note>catalytic</note>
    </ligand>
</feature>
<dbReference type="Pfam" id="PF01421">
    <property type="entry name" value="Reprolysin"/>
    <property type="match status" value="1"/>
</dbReference>
<feature type="binding site" evidence="15">
    <location>
        <position position="243"/>
    </location>
    <ligand>
        <name>Ca(2+)</name>
        <dbReference type="ChEBI" id="CHEBI:29108"/>
        <label>1</label>
    </ligand>
</feature>
<feature type="disulfide bond" evidence="16">
    <location>
        <begin position="362"/>
        <end position="448"/>
    </location>
</feature>
<feature type="disulfide bond" evidence="16">
    <location>
        <begin position="575"/>
        <end position="587"/>
    </location>
</feature>
<feature type="disulfide bond" evidence="16">
    <location>
        <begin position="400"/>
        <end position="430"/>
    </location>
</feature>
<dbReference type="PRINTS" id="PR01857">
    <property type="entry name" value="ADAMTSFAMILY"/>
</dbReference>
<dbReference type="FunFam" id="3.40.390.10:FF:000001">
    <property type="entry name" value="A disintegrin and metalloproteinase with thrombospondin motifs 1"/>
    <property type="match status" value="1"/>
</dbReference>
<evidence type="ECO:0000256" key="11">
    <source>
        <dbReference type="ARBA" id="ARBA00023049"/>
    </source>
</evidence>
<feature type="disulfide bond" evidence="16">
    <location>
        <begin position="315"/>
        <end position="368"/>
    </location>
</feature>
<dbReference type="SUPFAM" id="SSF55486">
    <property type="entry name" value="Metalloproteases ('zincins'), catalytic domain"/>
    <property type="match status" value="1"/>
</dbReference>
<evidence type="ECO:0000256" key="17">
    <source>
        <dbReference type="PROSITE-ProRule" id="PRU00276"/>
    </source>
</evidence>
<dbReference type="PANTHER" id="PTHR13723:SF278">
    <property type="entry name" value="ADAM METALLOPEPTIDASE WITH THROMBOSPONDIN TYPE 1 MOTIF A, ISOFORM B"/>
    <property type="match status" value="1"/>
</dbReference>
<dbReference type="InterPro" id="IPR013273">
    <property type="entry name" value="ADAMTS/ADAMTS-like"/>
</dbReference>
<accession>A0A2A2KQG4</accession>
<keyword evidence="4" id="KW-0645">Protease</keyword>
<dbReference type="FunFam" id="2.20.100.10:FF:000005">
    <property type="entry name" value="ADAM metallopeptidase with thrombospondin type 1 motif 9"/>
    <property type="match status" value="1"/>
</dbReference>
<dbReference type="FunFam" id="2.20.100.10:FF:000006">
    <property type="entry name" value="A disintegrin and metalloproteinase with thrombospondin motifs 1"/>
    <property type="match status" value="1"/>
</dbReference>
<evidence type="ECO:0000256" key="16">
    <source>
        <dbReference type="PIRSR" id="PIRSR613273-3"/>
    </source>
</evidence>
<feature type="domain" description="Peptidase M12B" evidence="19">
    <location>
        <begin position="240"/>
        <end position="453"/>
    </location>
</feature>
<feature type="disulfide bond" evidence="16">
    <location>
        <begin position="523"/>
        <end position="536"/>
    </location>
</feature>
<evidence type="ECO:0000256" key="4">
    <source>
        <dbReference type="ARBA" id="ARBA00022670"/>
    </source>
</evidence>
<comment type="caution">
    <text evidence="17">Lacks conserved residue(s) required for the propagation of feature annotation.</text>
</comment>
<evidence type="ECO:0000256" key="5">
    <source>
        <dbReference type="ARBA" id="ARBA00022723"/>
    </source>
</evidence>
<proteinExistence type="predicted"/>
<dbReference type="GO" id="GO:0016477">
    <property type="term" value="P:cell migration"/>
    <property type="evidence" value="ECO:0007669"/>
    <property type="project" value="UniProtKB-ARBA"/>
</dbReference>
<feature type="binding site" evidence="15">
    <location>
        <position position="448"/>
    </location>
    <ligand>
        <name>Ca(2+)</name>
        <dbReference type="ChEBI" id="CHEBI:29108"/>
        <label>1</label>
    </ligand>
</feature>
<dbReference type="FunFam" id="2.60.120.830:FF:000001">
    <property type="entry name" value="A disintegrin and metalloproteinase with thrombospondin motifs 1"/>
    <property type="match status" value="1"/>
</dbReference>
<dbReference type="STRING" id="2018661.A0A2A2KQG4"/>
<keyword evidence="10" id="KW-0084">Basement membrane</keyword>
<evidence type="ECO:0000256" key="8">
    <source>
        <dbReference type="ARBA" id="ARBA00022801"/>
    </source>
</evidence>
<keyword evidence="18" id="KW-0472">Membrane</keyword>
<feature type="binding site" evidence="15">
    <location>
        <position position="326"/>
    </location>
    <ligand>
        <name>Ca(2+)</name>
        <dbReference type="ChEBI" id="CHEBI:29108"/>
        <label>1</label>
    </ligand>
</feature>
<keyword evidence="21" id="KW-1185">Reference proteome</keyword>
<keyword evidence="8" id="KW-0378">Hydrolase</keyword>
<dbReference type="Proteomes" id="UP000218231">
    <property type="component" value="Unassembled WGS sequence"/>
</dbReference>
<comment type="caution">
    <text evidence="20">The sequence shown here is derived from an EMBL/GenBank/DDBJ whole genome shotgun (WGS) entry which is preliminary data.</text>
</comment>
<evidence type="ECO:0000256" key="14">
    <source>
        <dbReference type="PIRSR" id="PIRSR613273-1"/>
    </source>
</evidence>
<feature type="binding site" evidence="15">
    <location>
        <position position="451"/>
    </location>
    <ligand>
        <name>Ca(2+)</name>
        <dbReference type="ChEBI" id="CHEBI:29108"/>
        <label>2</label>
    </ligand>
</feature>
<dbReference type="CDD" id="cd04273">
    <property type="entry name" value="ZnMc_ADAMTS_like"/>
    <property type="match status" value="1"/>
</dbReference>
<gene>
    <name evidence="20" type="ORF">WR25_23439</name>
</gene>
<evidence type="ECO:0000256" key="13">
    <source>
        <dbReference type="ARBA" id="ARBA00023180"/>
    </source>
</evidence>
<keyword evidence="3" id="KW-0272">Extracellular matrix</keyword>
<feature type="binding site" evidence="15">
    <location>
        <position position="243"/>
    </location>
    <ligand>
        <name>Ca(2+)</name>
        <dbReference type="ChEBI" id="CHEBI:29108"/>
        <label>2</label>
    </ligand>
</feature>
<dbReference type="GO" id="GO:0006508">
    <property type="term" value="P:proteolysis"/>
    <property type="evidence" value="ECO:0007669"/>
    <property type="project" value="UniProtKB-KW"/>
</dbReference>
<keyword evidence="18" id="KW-0812">Transmembrane</keyword>
<name>A0A2A2KQG4_9BILA</name>
<keyword evidence="13" id="KW-0325">Glycoprotein</keyword>
<dbReference type="InterPro" id="IPR000884">
    <property type="entry name" value="TSP1_rpt"/>
</dbReference>
<evidence type="ECO:0000259" key="19">
    <source>
        <dbReference type="PROSITE" id="PS50215"/>
    </source>
</evidence>
<keyword evidence="5 15" id="KW-0479">Metal-binding</keyword>
<keyword evidence="2" id="KW-0964">Secreted</keyword>
<evidence type="ECO:0000256" key="18">
    <source>
        <dbReference type="SAM" id="Phobius"/>
    </source>
</evidence>
<evidence type="ECO:0000256" key="7">
    <source>
        <dbReference type="ARBA" id="ARBA00022737"/>
    </source>
</evidence>
<dbReference type="Pfam" id="PF19030">
    <property type="entry name" value="TSP1_ADAMTS"/>
    <property type="match status" value="4"/>
</dbReference>
<evidence type="ECO:0000256" key="2">
    <source>
        <dbReference type="ARBA" id="ARBA00022525"/>
    </source>
</evidence>
<comment type="subcellular location">
    <subcellularLocation>
        <location evidence="1">Secreted</location>
        <location evidence="1">Extracellular space</location>
        <location evidence="1">Extracellular matrix</location>
        <location evidence="1">Basement membrane</location>
    </subcellularLocation>
</comment>
<keyword evidence="7" id="KW-0677">Repeat</keyword>
<dbReference type="GO" id="GO:0004222">
    <property type="term" value="F:metalloendopeptidase activity"/>
    <property type="evidence" value="ECO:0007669"/>
    <property type="project" value="InterPro"/>
</dbReference>
<organism evidence="20 21">
    <name type="scientific">Diploscapter pachys</name>
    <dbReference type="NCBI Taxonomy" id="2018661"/>
    <lineage>
        <taxon>Eukaryota</taxon>
        <taxon>Metazoa</taxon>
        <taxon>Ecdysozoa</taxon>
        <taxon>Nematoda</taxon>
        <taxon>Chromadorea</taxon>
        <taxon>Rhabditida</taxon>
        <taxon>Rhabditina</taxon>
        <taxon>Rhabditomorpha</taxon>
        <taxon>Rhabditoidea</taxon>
        <taxon>Rhabditidae</taxon>
        <taxon>Diploscapter</taxon>
    </lineage>
</organism>
<feature type="disulfide bond" evidence="16">
    <location>
        <begin position="478"/>
        <end position="500"/>
    </location>
</feature>